<accession>A0A9D4F6Y7</accession>
<organism evidence="4 5">
    <name type="scientific">Dreissena polymorpha</name>
    <name type="common">Zebra mussel</name>
    <name type="synonym">Mytilus polymorpha</name>
    <dbReference type="NCBI Taxonomy" id="45954"/>
    <lineage>
        <taxon>Eukaryota</taxon>
        <taxon>Metazoa</taxon>
        <taxon>Spiralia</taxon>
        <taxon>Lophotrochozoa</taxon>
        <taxon>Mollusca</taxon>
        <taxon>Bivalvia</taxon>
        <taxon>Autobranchia</taxon>
        <taxon>Heteroconchia</taxon>
        <taxon>Euheterodonta</taxon>
        <taxon>Imparidentia</taxon>
        <taxon>Neoheterodontei</taxon>
        <taxon>Myida</taxon>
        <taxon>Dreissenoidea</taxon>
        <taxon>Dreissenidae</taxon>
        <taxon>Dreissena</taxon>
    </lineage>
</organism>
<dbReference type="Pfam" id="PF15112">
    <property type="entry name" value="DUF4559"/>
    <property type="match status" value="1"/>
</dbReference>
<dbReference type="Gene3D" id="3.80.10.10">
    <property type="entry name" value="Ribonuclease Inhibitor"/>
    <property type="match status" value="2"/>
</dbReference>
<gene>
    <name evidence="4" type="ORF">DPMN_145563</name>
</gene>
<dbReference type="Gene3D" id="3.40.50.300">
    <property type="entry name" value="P-loop containing nucleotide triphosphate hydrolases"/>
    <property type="match status" value="1"/>
</dbReference>
<dbReference type="GO" id="GO:0005524">
    <property type="term" value="F:ATP binding"/>
    <property type="evidence" value="ECO:0007669"/>
    <property type="project" value="UniProtKB-KW"/>
</dbReference>
<dbReference type="InterPro" id="IPR032675">
    <property type="entry name" value="LRR_dom_sf"/>
</dbReference>
<keyword evidence="2" id="KW-0067">ATP-binding</keyword>
<keyword evidence="5" id="KW-1185">Reference proteome</keyword>
<protein>
    <recommendedName>
        <fullName evidence="3">NACHT domain-containing protein</fullName>
    </recommendedName>
</protein>
<proteinExistence type="predicted"/>
<dbReference type="SUPFAM" id="SSF52047">
    <property type="entry name" value="RNI-like"/>
    <property type="match status" value="2"/>
</dbReference>
<comment type="caution">
    <text evidence="4">The sequence shown here is derived from an EMBL/GenBank/DDBJ whole genome shotgun (WGS) entry which is preliminary data.</text>
</comment>
<dbReference type="PANTHER" id="PTHR46312:SF2">
    <property type="entry name" value="NUCLEOTIDE-BINDING OLIGOMERIZATION DOMAIN-CONTAINING PROTEIN 2-LIKE"/>
    <property type="match status" value="1"/>
</dbReference>
<dbReference type="PROSITE" id="PS50837">
    <property type="entry name" value="NACHT"/>
    <property type="match status" value="1"/>
</dbReference>
<evidence type="ECO:0000259" key="3">
    <source>
        <dbReference type="PROSITE" id="PS50837"/>
    </source>
</evidence>
<evidence type="ECO:0000313" key="5">
    <source>
        <dbReference type="Proteomes" id="UP000828390"/>
    </source>
</evidence>
<dbReference type="InterPro" id="IPR027897">
    <property type="entry name" value="DUF4559"/>
</dbReference>
<evidence type="ECO:0000256" key="2">
    <source>
        <dbReference type="ARBA" id="ARBA00022840"/>
    </source>
</evidence>
<dbReference type="PRINTS" id="PR00364">
    <property type="entry name" value="DISEASERSIST"/>
</dbReference>
<keyword evidence="1" id="KW-0547">Nucleotide-binding</keyword>
<evidence type="ECO:0000313" key="4">
    <source>
        <dbReference type="EMBL" id="KAH3792073.1"/>
    </source>
</evidence>
<name>A0A9D4F6Y7_DREPO</name>
<evidence type="ECO:0000256" key="1">
    <source>
        <dbReference type="ARBA" id="ARBA00022741"/>
    </source>
</evidence>
<dbReference type="EMBL" id="JAIWYP010000007">
    <property type="protein sequence ID" value="KAH3792073.1"/>
    <property type="molecule type" value="Genomic_DNA"/>
</dbReference>
<dbReference type="InterPro" id="IPR007111">
    <property type="entry name" value="NACHT_NTPase"/>
</dbReference>
<dbReference type="SUPFAM" id="SSF52540">
    <property type="entry name" value="P-loop containing nucleoside triphosphate hydrolases"/>
    <property type="match status" value="1"/>
</dbReference>
<dbReference type="PANTHER" id="PTHR46312">
    <property type="entry name" value="NACHT DOMAIN-CONTAINING PROTEIN"/>
    <property type="match status" value="1"/>
</dbReference>
<dbReference type="OrthoDB" id="120976at2759"/>
<dbReference type="Proteomes" id="UP000828390">
    <property type="component" value="Unassembled WGS sequence"/>
</dbReference>
<dbReference type="Pfam" id="PF05729">
    <property type="entry name" value="NACHT"/>
    <property type="match status" value="1"/>
</dbReference>
<reference evidence="4" key="1">
    <citation type="journal article" date="2019" name="bioRxiv">
        <title>The Genome of the Zebra Mussel, Dreissena polymorpha: A Resource for Invasive Species Research.</title>
        <authorList>
            <person name="McCartney M.A."/>
            <person name="Auch B."/>
            <person name="Kono T."/>
            <person name="Mallez S."/>
            <person name="Zhang Y."/>
            <person name="Obille A."/>
            <person name="Becker A."/>
            <person name="Abrahante J.E."/>
            <person name="Garbe J."/>
            <person name="Badalamenti J.P."/>
            <person name="Herman A."/>
            <person name="Mangelson H."/>
            <person name="Liachko I."/>
            <person name="Sullivan S."/>
            <person name="Sone E.D."/>
            <person name="Koren S."/>
            <person name="Silverstein K.A.T."/>
            <person name="Beckman K.B."/>
            <person name="Gohl D.M."/>
        </authorList>
    </citation>
    <scope>NUCLEOTIDE SEQUENCE</scope>
    <source>
        <strain evidence="4">Duluth1</strain>
        <tissue evidence="4">Whole animal</tissue>
    </source>
</reference>
<dbReference type="InterPro" id="IPR027417">
    <property type="entry name" value="P-loop_NTPase"/>
</dbReference>
<reference evidence="4" key="2">
    <citation type="submission" date="2020-11" db="EMBL/GenBank/DDBJ databases">
        <authorList>
            <person name="McCartney M.A."/>
            <person name="Auch B."/>
            <person name="Kono T."/>
            <person name="Mallez S."/>
            <person name="Becker A."/>
            <person name="Gohl D.M."/>
            <person name="Silverstein K.A.T."/>
            <person name="Koren S."/>
            <person name="Bechman K.B."/>
            <person name="Herman A."/>
            <person name="Abrahante J.E."/>
            <person name="Garbe J."/>
        </authorList>
    </citation>
    <scope>NUCLEOTIDE SEQUENCE</scope>
    <source>
        <strain evidence="4">Duluth1</strain>
        <tissue evidence="4">Whole animal</tissue>
    </source>
</reference>
<sequence>MTTLGEVFSDRESANWLKAWIAIDIARTGIRIFVNEEIQNLQTRILQKVRKKLNLQTDAVCAVCCTSNLLKCPTQGLCRRKWIQNCNTMHNTPEKQPRPCPMQICDDIKDEIVGEHRHGRPSWKNTSAERWANNHWEIAKCFMPPDGYDKITSIDDTDFNGILSILLNCKMFESKFSFGITPPNTSQQCLLNQARDVCRHVRHLTTYKVTDVKLQEIFTTLTSLLSDSTYLAQQTDAQAAVHELTQLQNDTLMISLAEKVRHLQEALRHVNHVTEESVNELNSCKDQCKLELEECTQRCMKLLKETSEKADQSNYDQALADLKERLVNHYKKTVAHVPVNPLMPAHVKPLTDIYVKPKLHKLEREIDNTQRKVEICSYKDVFYKGKTFATQIFLQGEAGTGKTTFAAKLVLDWCNTSPSIIDVYPNVETLREFVCVFHLRLTDLQDERKVLKMIKNHIINMIYEEEELNDAYSLLRTILKKEKCLVIEDGMDEWSDKMGQVAYPVMINCQHQWTVFITTRPWKLTDERIRNVDIDLLLELNGVVNPYLLSHKILGFFENNLLYIENQEFKRYIRNNKLDEVILSPMLLALCVCLWKDNTYKIGSSCDIYATMLDSLFKKVHNNVDYFETPPFRCFLNTKYIKLHIEDVNALSRAAFYLLFAREKENSLVFSDRELLNYISNEQTLFALKAGILSERKTSSLTHTYSFIHKSVQEFFAAYFIAGNISVINYQILPEYLIRYPNPYADLSQVFKFVCGMNTDAGYELSCLIDRHCPLPAPRLLQDIVVAGYKEAQTNMVVDCGLRLSHFNFVDQEETVDGALARIFMRNIHNVRSLSAFCYISPEIVDIISDAFHLSAEILTHLTIYVDVDVEDCQTLDLSSCHNLESISITGNVFLVPSKQYVLQTLKYLNLHCFCECLDLSNCHSLETLSLGEHVTLMPDRLCELTKLKKITIHCNCDFVDLSVCSKLEAVEIKGTITVILNAPCCFRHLKHIALTCSVDNLDLTSCRNLETVFLRGNVTLCQTALLGLDDLQRISLLCNCDGIVLSSCRNLQYIVIVGDVSILPNQFQELTYLKHLMLCCNSDMLDLSYCRRLEAVFIKGNVTLFPNSFTGCSNLQRIKLLCNCSKLDLSSCVNLETIYISGKVNVLPNSMHNLNKLKKLKLVCDCERLDLIDCYCLETVDIRGDVTLLPNAIDALTNLKRIKLMCKCDGLDLSSCSKLEAIFIKGEVSLLPHALVNLHHLRRLSLNCKSDGLALPSCYSLRTIYLDGEVTLERGTVLDLLELKNLTLRCRCDMLDLARCPNLETLDVSGKVNLVAGSIVNQQHLKYLSLRCNCDELIFPLLGSMKTSLIRGKTNHQ</sequence>
<feature type="domain" description="NACHT" evidence="3">
    <location>
        <begin position="390"/>
        <end position="493"/>
    </location>
</feature>